<name>A0A217ERG6_BPGO3</name>
<protein>
    <submittedName>
        <fullName evidence="2">Uncharacterized protein</fullName>
    </submittedName>
</protein>
<accession>A0A217ERG6</accession>
<sequence>MEKDVIAAYTICNTASVNIYEADGDTVLAGINNHDPEECTVQYDGSDRPFFQLGKLHVYLDDCMRV</sequence>
<evidence type="ECO:0000313" key="2">
    <source>
        <dbReference type="EMBL" id="APZ82707.1"/>
    </source>
</evidence>
<evidence type="ECO:0000313" key="1">
    <source>
        <dbReference type="EMBL" id="APZ82471.1"/>
    </source>
</evidence>
<keyword evidence="3" id="KW-1185">Reference proteome</keyword>
<organismHost>
    <name type="scientific">Bacillus subtilis</name>
    <dbReference type="NCBI Taxonomy" id="1423"/>
</organismHost>
<gene>
    <name evidence="1" type="ORF">Goe3_c00500</name>
    <name evidence="2" type="ORF">Goe3_c24600</name>
</gene>
<evidence type="ECO:0000313" key="3">
    <source>
        <dbReference type="Proteomes" id="UP000221795"/>
    </source>
</evidence>
<reference evidence="2" key="1">
    <citation type="journal article" date="2017" name="Viruses">
        <title>Characterization of Bacillus subtilis Viruses vB_BsuM-Goe2 and vB_BsuM-Goe3.</title>
        <authorList>
            <person name="Willms I.M."/>
            <person name="Hoppert M."/>
            <person name="Hertel R."/>
        </authorList>
    </citation>
    <scope>NUCLEOTIDE SEQUENCE [LARGE SCALE GENOMIC DNA]</scope>
</reference>
<dbReference type="EMBL" id="KY368640">
    <property type="protein sequence ID" value="APZ82471.1"/>
    <property type="molecule type" value="Genomic_DNA"/>
</dbReference>
<dbReference type="Proteomes" id="UP000221795">
    <property type="component" value="Segment"/>
</dbReference>
<proteinExistence type="predicted"/>
<dbReference type="EMBL" id="KY368640">
    <property type="protein sequence ID" value="APZ82707.1"/>
    <property type="molecule type" value="Genomic_DNA"/>
</dbReference>
<organism evidence="2 3">
    <name type="scientific">Bacillus phage vB_BsuM-Goe3</name>
    <dbReference type="NCBI Taxonomy" id="1933063"/>
    <lineage>
        <taxon>Viruses</taxon>
        <taxon>Duplodnaviria</taxon>
        <taxon>Heunggongvirae</taxon>
        <taxon>Uroviricota</taxon>
        <taxon>Caudoviricetes</taxon>
        <taxon>Herelleviridae</taxon>
        <taxon>Bastillevirinae</taxon>
        <taxon>Grisebachstrassevirus</taxon>
        <taxon>Grisebachstrassevirus goe3</taxon>
    </lineage>
</organism>